<evidence type="ECO:0000256" key="1">
    <source>
        <dbReference type="ARBA" id="ARBA00004123"/>
    </source>
</evidence>
<evidence type="ECO:0000313" key="5">
    <source>
        <dbReference type="EMBL" id="KAJ7354606.1"/>
    </source>
</evidence>
<dbReference type="PANTHER" id="PTHR31001">
    <property type="entry name" value="UNCHARACTERIZED TRANSCRIPTIONAL REGULATORY PROTEIN"/>
    <property type="match status" value="1"/>
</dbReference>
<dbReference type="EMBL" id="JARIHO010000010">
    <property type="protein sequence ID" value="KAJ7354606.1"/>
    <property type="molecule type" value="Genomic_DNA"/>
</dbReference>
<organism evidence="5 6">
    <name type="scientific">Mycena albidolilacea</name>
    <dbReference type="NCBI Taxonomy" id="1033008"/>
    <lineage>
        <taxon>Eukaryota</taxon>
        <taxon>Fungi</taxon>
        <taxon>Dikarya</taxon>
        <taxon>Basidiomycota</taxon>
        <taxon>Agaricomycotina</taxon>
        <taxon>Agaricomycetes</taxon>
        <taxon>Agaricomycetidae</taxon>
        <taxon>Agaricales</taxon>
        <taxon>Marasmiineae</taxon>
        <taxon>Mycenaceae</taxon>
        <taxon>Mycena</taxon>
    </lineage>
</organism>
<dbReference type="GO" id="GO:0008270">
    <property type="term" value="F:zinc ion binding"/>
    <property type="evidence" value="ECO:0007669"/>
    <property type="project" value="InterPro"/>
</dbReference>
<protein>
    <recommendedName>
        <fullName evidence="4">Xylanolytic transcriptional activator regulatory domain-containing protein</fullName>
    </recommendedName>
</protein>
<dbReference type="GO" id="GO:0003677">
    <property type="term" value="F:DNA binding"/>
    <property type="evidence" value="ECO:0007669"/>
    <property type="project" value="InterPro"/>
</dbReference>
<name>A0AAD7AC86_9AGAR</name>
<gene>
    <name evidence="5" type="ORF">DFH08DRAFT_855408</name>
</gene>
<dbReference type="Proteomes" id="UP001218218">
    <property type="component" value="Unassembled WGS sequence"/>
</dbReference>
<proteinExistence type="predicted"/>
<dbReference type="CDD" id="cd12148">
    <property type="entry name" value="fungal_TF_MHR"/>
    <property type="match status" value="1"/>
</dbReference>
<comment type="caution">
    <text evidence="5">The sequence shown here is derived from an EMBL/GenBank/DDBJ whole genome shotgun (WGS) entry which is preliminary data.</text>
</comment>
<keyword evidence="2" id="KW-0539">Nucleus</keyword>
<evidence type="ECO:0000313" key="6">
    <source>
        <dbReference type="Proteomes" id="UP001218218"/>
    </source>
</evidence>
<sequence>MARAANVLPKDEAESVSGRSSRKVPQLDRYIRRPCLTEMTPRLKLKCDKKIPCGSCIRRGCGSICPTGTLRSSGRGKRSVLSDVPHLTAKITEMGERIRQLERAVATGTRENAHYHPILATVTRPPSPEQTDEALGSFSVNEDGDAVYFGPTAGSETASASDCADLEQRPSFTAITKLFPFSTDRISWDADQALERLFAHLPLEVRAWSLCEIYFRNGCWTGMPIMQSEAVELLNLIYRLDTGSQPQSATPQQVAVLYLIFALGSLVDLDLPAYNVDADLYFDFACAAMAVKPLFENPTVITVQALTLISSYYAHGGRRFSMDGAWNSISLASSISQRVDRESFSSNLPPKLANRCRSLFWETYSIETIYGISVGRPTGTFLSNISCPYPPDETETEPFVEIFPGYRKARLGYTKEVTGPVMEAFLTTAQPTYEEVLAMDQRIRKFMHSYPLESFPTVENEPPLAFIQRHLIPLFCKIMLMVIHSPSFVEAIRDESVNPLSSSYAASYLAAYRNASEIIKANIRNFTAHPMLFTRWWAIWKSSIIVGTVATRYPNSKTAPHAIVELFTAVDLIEKGAVSSGRARSGLAILRRLRDKAIGVYSQCSGHNLTPPPSDDPETEEELKIFAGYTRIVANKVLHRGPQLITPPPTERGHPSPPVQWPNEFELDEAQPQLEFDPSIIRYFDSATPFVNVVPLPEPRGVPSFEDAGLFFMHPPVNSNPTAFLASNIQHAPPVAQEMQWADFLQRA</sequence>
<dbReference type="AlphaFoldDB" id="A0AAD7AC86"/>
<keyword evidence="6" id="KW-1185">Reference proteome</keyword>
<accession>A0AAD7AC86</accession>
<feature type="domain" description="Xylanolytic transcriptional activator regulatory" evidence="4">
    <location>
        <begin position="325"/>
        <end position="396"/>
    </location>
</feature>
<dbReference type="Pfam" id="PF04082">
    <property type="entry name" value="Fungal_trans"/>
    <property type="match status" value="1"/>
</dbReference>
<evidence type="ECO:0000259" key="4">
    <source>
        <dbReference type="SMART" id="SM00906"/>
    </source>
</evidence>
<dbReference type="GO" id="GO:0005634">
    <property type="term" value="C:nucleus"/>
    <property type="evidence" value="ECO:0007669"/>
    <property type="project" value="UniProtKB-SubCell"/>
</dbReference>
<reference evidence="5" key="1">
    <citation type="submission" date="2023-03" db="EMBL/GenBank/DDBJ databases">
        <title>Massive genome expansion in bonnet fungi (Mycena s.s.) driven by repeated elements and novel gene families across ecological guilds.</title>
        <authorList>
            <consortium name="Lawrence Berkeley National Laboratory"/>
            <person name="Harder C.B."/>
            <person name="Miyauchi S."/>
            <person name="Viragh M."/>
            <person name="Kuo A."/>
            <person name="Thoen E."/>
            <person name="Andreopoulos B."/>
            <person name="Lu D."/>
            <person name="Skrede I."/>
            <person name="Drula E."/>
            <person name="Henrissat B."/>
            <person name="Morin E."/>
            <person name="Kohler A."/>
            <person name="Barry K."/>
            <person name="LaButti K."/>
            <person name="Morin E."/>
            <person name="Salamov A."/>
            <person name="Lipzen A."/>
            <person name="Mereny Z."/>
            <person name="Hegedus B."/>
            <person name="Baldrian P."/>
            <person name="Stursova M."/>
            <person name="Weitz H."/>
            <person name="Taylor A."/>
            <person name="Grigoriev I.V."/>
            <person name="Nagy L.G."/>
            <person name="Martin F."/>
            <person name="Kauserud H."/>
        </authorList>
    </citation>
    <scope>NUCLEOTIDE SEQUENCE</scope>
    <source>
        <strain evidence="5">CBHHK002</strain>
    </source>
</reference>
<feature type="region of interest" description="Disordered" evidence="3">
    <location>
        <begin position="1"/>
        <end position="24"/>
    </location>
</feature>
<dbReference type="InterPro" id="IPR050613">
    <property type="entry name" value="Sec_Metabolite_Reg"/>
</dbReference>
<dbReference type="SMART" id="SM00906">
    <property type="entry name" value="Fungal_trans"/>
    <property type="match status" value="1"/>
</dbReference>
<comment type="subcellular location">
    <subcellularLocation>
        <location evidence="1">Nucleus</location>
    </subcellularLocation>
</comment>
<dbReference type="GO" id="GO:0006351">
    <property type="term" value="P:DNA-templated transcription"/>
    <property type="evidence" value="ECO:0007669"/>
    <property type="project" value="InterPro"/>
</dbReference>
<evidence type="ECO:0000256" key="2">
    <source>
        <dbReference type="ARBA" id="ARBA00023242"/>
    </source>
</evidence>
<evidence type="ECO:0000256" key="3">
    <source>
        <dbReference type="SAM" id="MobiDB-lite"/>
    </source>
</evidence>
<dbReference type="InterPro" id="IPR007219">
    <property type="entry name" value="XnlR_reg_dom"/>
</dbReference>
<dbReference type="PANTHER" id="PTHR31001:SF56">
    <property type="entry name" value="ZN(2)-C6 FUNGAL-TYPE DOMAIN-CONTAINING PROTEIN"/>
    <property type="match status" value="1"/>
</dbReference>